<dbReference type="GO" id="GO:0000976">
    <property type="term" value="F:transcription cis-regulatory region binding"/>
    <property type="evidence" value="ECO:0007669"/>
    <property type="project" value="TreeGrafter"/>
</dbReference>
<sequence length="221" mass="23714">LAGRRVDALIMLAGVTPDIQMRQMASELPLVVIGRAVPGIERQCLRIDDIGAAEEATRYLIELGHRRIVHIAGPPFHQDALDRRAGYERALAASGLSLSPDLIIAGDYTELSGLQAVETLIARGTAFSAIFAANDQMAYGARLALYRRGMRVPADVSLVGFDDLLGSAYTTPPLTTVRQPAFELGCAAGQAIRHLLEGRTFAMPTLSTELVIRESAAPPHS</sequence>
<organism evidence="6 7">
    <name type="scientific">Kouleothrix aurantiaca</name>
    <dbReference type="NCBI Taxonomy" id="186479"/>
    <lineage>
        <taxon>Bacteria</taxon>
        <taxon>Bacillati</taxon>
        <taxon>Chloroflexota</taxon>
        <taxon>Chloroflexia</taxon>
        <taxon>Chloroflexales</taxon>
        <taxon>Roseiflexineae</taxon>
        <taxon>Roseiflexaceae</taxon>
        <taxon>Kouleothrix</taxon>
    </lineage>
</organism>
<dbReference type="AlphaFoldDB" id="A0A0P9F6U4"/>
<reference evidence="6 7" key="1">
    <citation type="submission" date="2015-09" db="EMBL/GenBank/DDBJ databases">
        <title>Draft genome sequence of Kouleothrix aurantiaca JCM 19913.</title>
        <authorList>
            <person name="Hemp J."/>
        </authorList>
    </citation>
    <scope>NUCLEOTIDE SEQUENCE [LARGE SCALE GENOMIC DNA]</scope>
    <source>
        <strain evidence="6 7">COM-B</strain>
    </source>
</reference>
<keyword evidence="2" id="KW-0805">Transcription regulation</keyword>
<evidence type="ECO:0000313" key="7">
    <source>
        <dbReference type="Proteomes" id="UP000050509"/>
    </source>
</evidence>
<feature type="domain" description="Transcriptional regulator LacI/GalR-like sensor" evidence="5">
    <location>
        <begin position="58"/>
        <end position="215"/>
    </location>
</feature>
<proteinExistence type="predicted"/>
<dbReference type="InterPro" id="IPR046335">
    <property type="entry name" value="LacI/GalR-like_sensor"/>
</dbReference>
<dbReference type="Pfam" id="PF13377">
    <property type="entry name" value="Peripla_BP_3"/>
    <property type="match status" value="1"/>
</dbReference>
<evidence type="ECO:0000256" key="4">
    <source>
        <dbReference type="ARBA" id="ARBA00023163"/>
    </source>
</evidence>
<dbReference type="PANTHER" id="PTHR30146">
    <property type="entry name" value="LACI-RELATED TRANSCRIPTIONAL REPRESSOR"/>
    <property type="match status" value="1"/>
</dbReference>
<evidence type="ECO:0000259" key="5">
    <source>
        <dbReference type="Pfam" id="PF13377"/>
    </source>
</evidence>
<dbReference type="SUPFAM" id="SSF53822">
    <property type="entry name" value="Periplasmic binding protein-like I"/>
    <property type="match status" value="1"/>
</dbReference>
<evidence type="ECO:0000313" key="6">
    <source>
        <dbReference type="EMBL" id="KPV47962.1"/>
    </source>
</evidence>
<keyword evidence="4" id="KW-0804">Transcription</keyword>
<evidence type="ECO:0000256" key="3">
    <source>
        <dbReference type="ARBA" id="ARBA00023125"/>
    </source>
</evidence>
<accession>A0A0P9F6U4</accession>
<dbReference type="InterPro" id="IPR028082">
    <property type="entry name" value="Peripla_BP_I"/>
</dbReference>
<dbReference type="EMBL" id="LJCR01003071">
    <property type="protein sequence ID" value="KPV47962.1"/>
    <property type="molecule type" value="Genomic_DNA"/>
</dbReference>
<comment type="caution">
    <text evidence="6">The sequence shown here is derived from an EMBL/GenBank/DDBJ whole genome shotgun (WGS) entry which is preliminary data.</text>
</comment>
<protein>
    <submittedName>
        <fullName evidence="6">Transcriptional regulator</fullName>
    </submittedName>
</protein>
<dbReference type="PANTHER" id="PTHR30146:SF148">
    <property type="entry name" value="HTH-TYPE TRANSCRIPTIONAL REPRESSOR PURR-RELATED"/>
    <property type="match status" value="1"/>
</dbReference>
<dbReference type="GO" id="GO:0003700">
    <property type="term" value="F:DNA-binding transcription factor activity"/>
    <property type="evidence" value="ECO:0007669"/>
    <property type="project" value="TreeGrafter"/>
</dbReference>
<evidence type="ECO:0000256" key="1">
    <source>
        <dbReference type="ARBA" id="ARBA00022491"/>
    </source>
</evidence>
<keyword evidence="3" id="KW-0238">DNA-binding</keyword>
<gene>
    <name evidence="6" type="ORF">SE17_40635</name>
</gene>
<evidence type="ECO:0000256" key="2">
    <source>
        <dbReference type="ARBA" id="ARBA00023015"/>
    </source>
</evidence>
<name>A0A0P9F6U4_9CHLR</name>
<keyword evidence="1" id="KW-0678">Repressor</keyword>
<dbReference type="PATRIC" id="fig|186479.3.peg.6420"/>
<dbReference type="Gene3D" id="3.40.50.2300">
    <property type="match status" value="2"/>
</dbReference>
<keyword evidence="7" id="KW-1185">Reference proteome</keyword>
<dbReference type="Proteomes" id="UP000050509">
    <property type="component" value="Unassembled WGS sequence"/>
</dbReference>
<feature type="non-terminal residue" evidence="6">
    <location>
        <position position="1"/>
    </location>
</feature>